<dbReference type="EMBL" id="JABFTP020000021">
    <property type="protein sequence ID" value="KAL3270029.1"/>
    <property type="molecule type" value="Genomic_DNA"/>
</dbReference>
<dbReference type="Pfam" id="PF16172">
    <property type="entry name" value="DOCK_N"/>
    <property type="match status" value="1"/>
</dbReference>
<dbReference type="Gene3D" id="1.20.1270.350">
    <property type="entry name" value="Dedicator of cytokinesis N-terminal subdomain"/>
    <property type="match status" value="1"/>
</dbReference>
<keyword evidence="5" id="KW-1185">Reference proteome</keyword>
<reference evidence="4 5" key="1">
    <citation type="journal article" date="2021" name="BMC Biol.">
        <title>Horizontally acquired antibacterial genes associated with adaptive radiation of ladybird beetles.</title>
        <authorList>
            <person name="Li H.S."/>
            <person name="Tang X.F."/>
            <person name="Huang Y.H."/>
            <person name="Xu Z.Y."/>
            <person name="Chen M.L."/>
            <person name="Du X.Y."/>
            <person name="Qiu B.Y."/>
            <person name="Chen P.T."/>
            <person name="Zhang W."/>
            <person name="Slipinski A."/>
            <person name="Escalona H.E."/>
            <person name="Waterhouse R.M."/>
            <person name="Zwick A."/>
            <person name="Pang H."/>
        </authorList>
    </citation>
    <scope>NUCLEOTIDE SEQUENCE [LARGE SCALE GENOMIC DNA]</scope>
    <source>
        <strain evidence="4">SYSU2018</strain>
    </source>
</reference>
<comment type="caution">
    <text evidence="4">The sequence shown here is derived from an EMBL/GenBank/DDBJ whole genome shotgun (WGS) entry which is preliminary data.</text>
</comment>
<dbReference type="Pfam" id="PF00018">
    <property type="entry name" value="SH3_1"/>
    <property type="match status" value="1"/>
</dbReference>
<keyword evidence="1 2" id="KW-0728">SH3 domain</keyword>
<gene>
    <name evidence="4" type="ORF">HHI36_009085</name>
</gene>
<dbReference type="InterPro" id="IPR032376">
    <property type="entry name" value="DOCK_N"/>
</dbReference>
<evidence type="ECO:0000313" key="4">
    <source>
        <dbReference type="EMBL" id="KAL3270029.1"/>
    </source>
</evidence>
<dbReference type="InterPro" id="IPR036028">
    <property type="entry name" value="SH3-like_dom_sf"/>
</dbReference>
<dbReference type="SUPFAM" id="SSF50044">
    <property type="entry name" value="SH3-domain"/>
    <property type="match status" value="1"/>
</dbReference>
<dbReference type="AlphaFoldDB" id="A0ABD2MUF4"/>
<dbReference type="PROSITE" id="PS50002">
    <property type="entry name" value="SH3"/>
    <property type="match status" value="1"/>
</dbReference>
<dbReference type="CDD" id="cd11872">
    <property type="entry name" value="SH3_DOCK_AB"/>
    <property type="match status" value="1"/>
</dbReference>
<evidence type="ECO:0000256" key="1">
    <source>
        <dbReference type="ARBA" id="ARBA00022443"/>
    </source>
</evidence>
<name>A0ABD2MUF4_9CUCU</name>
<organism evidence="4 5">
    <name type="scientific">Cryptolaemus montrouzieri</name>
    <dbReference type="NCBI Taxonomy" id="559131"/>
    <lineage>
        <taxon>Eukaryota</taxon>
        <taxon>Metazoa</taxon>
        <taxon>Ecdysozoa</taxon>
        <taxon>Arthropoda</taxon>
        <taxon>Hexapoda</taxon>
        <taxon>Insecta</taxon>
        <taxon>Pterygota</taxon>
        <taxon>Neoptera</taxon>
        <taxon>Endopterygota</taxon>
        <taxon>Coleoptera</taxon>
        <taxon>Polyphaga</taxon>
        <taxon>Cucujiformia</taxon>
        <taxon>Coccinelloidea</taxon>
        <taxon>Coccinellidae</taxon>
        <taxon>Scymninae</taxon>
        <taxon>Scymnini</taxon>
        <taxon>Cryptolaemus</taxon>
    </lineage>
</organism>
<accession>A0ABD2MUF4</accession>
<dbReference type="PANTHER" id="PTHR45653">
    <property type="entry name" value="DEDICATOR OF CYTOKINESIS"/>
    <property type="match status" value="1"/>
</dbReference>
<dbReference type="Gene3D" id="2.30.30.40">
    <property type="entry name" value="SH3 Domains"/>
    <property type="match status" value="1"/>
</dbReference>
<evidence type="ECO:0000256" key="2">
    <source>
        <dbReference type="PROSITE-ProRule" id="PRU00192"/>
    </source>
</evidence>
<dbReference type="SMART" id="SM00326">
    <property type="entry name" value="SH3"/>
    <property type="match status" value="1"/>
</dbReference>
<evidence type="ECO:0000259" key="3">
    <source>
        <dbReference type="PROSITE" id="PS50002"/>
    </source>
</evidence>
<sequence length="110" mass="12778">MSVWQTVPEERSFGIVIYNFQGDDDFKLKLTVGDAVHLLQEEENWYSGYVISQRHLQGIFPKSYIHVKSCIVDLNGPLPIFISKEPPIAQEITTVLREWNSHWKNVYVAQ</sequence>
<dbReference type="InterPro" id="IPR042455">
    <property type="entry name" value="DOCK_N_sub1"/>
</dbReference>
<evidence type="ECO:0000313" key="5">
    <source>
        <dbReference type="Proteomes" id="UP001516400"/>
    </source>
</evidence>
<dbReference type="Proteomes" id="UP001516400">
    <property type="component" value="Unassembled WGS sequence"/>
</dbReference>
<protein>
    <recommendedName>
        <fullName evidence="3">SH3 domain-containing protein</fullName>
    </recommendedName>
</protein>
<proteinExistence type="predicted"/>
<dbReference type="InterPro" id="IPR026791">
    <property type="entry name" value="DOCK"/>
</dbReference>
<feature type="domain" description="SH3" evidence="3">
    <location>
        <begin position="9"/>
        <end position="70"/>
    </location>
</feature>
<dbReference type="PANTHER" id="PTHR45653:SF10">
    <property type="entry name" value="MYOBLAST CITY, ISOFORM B"/>
    <property type="match status" value="1"/>
</dbReference>
<dbReference type="InterPro" id="IPR001452">
    <property type="entry name" value="SH3_domain"/>
</dbReference>